<dbReference type="SMART" id="SM00382">
    <property type="entry name" value="AAA"/>
    <property type="match status" value="1"/>
</dbReference>
<dbReference type="InterPro" id="IPR013767">
    <property type="entry name" value="PAS_fold"/>
</dbReference>
<dbReference type="Gene3D" id="1.10.10.60">
    <property type="entry name" value="Homeodomain-like"/>
    <property type="match status" value="1"/>
</dbReference>
<dbReference type="InterPro" id="IPR025944">
    <property type="entry name" value="Sigma_54_int_dom_CS"/>
</dbReference>
<evidence type="ECO:0000313" key="6">
    <source>
        <dbReference type="EMBL" id="PIX35010.1"/>
    </source>
</evidence>
<dbReference type="GO" id="GO:0043565">
    <property type="term" value="F:sequence-specific DNA binding"/>
    <property type="evidence" value="ECO:0007669"/>
    <property type="project" value="InterPro"/>
</dbReference>
<dbReference type="PROSITE" id="PS50045">
    <property type="entry name" value="SIGMA54_INTERACT_4"/>
    <property type="match status" value="1"/>
</dbReference>
<dbReference type="PROSITE" id="PS00675">
    <property type="entry name" value="SIGMA54_INTERACT_1"/>
    <property type="match status" value="1"/>
</dbReference>
<keyword evidence="4" id="KW-0804">Transcription</keyword>
<dbReference type="InterPro" id="IPR058031">
    <property type="entry name" value="AAA_lid_NorR"/>
</dbReference>
<dbReference type="Pfam" id="PF00158">
    <property type="entry name" value="Sigma54_activat"/>
    <property type="match status" value="1"/>
</dbReference>
<accession>A0A2M7KA52</accession>
<evidence type="ECO:0000256" key="3">
    <source>
        <dbReference type="ARBA" id="ARBA00023015"/>
    </source>
</evidence>
<dbReference type="EMBL" id="PFIP01000027">
    <property type="protein sequence ID" value="PIX35010.1"/>
    <property type="molecule type" value="Genomic_DNA"/>
</dbReference>
<sequence>MTKDHKNLKNIEPVRVSPEELNRRRETNKVWFSSIVSLLEKFISKIKKKDFFISFIDSDRVVLKTISPSGGEGVFTEGVVINKEFFGTTSIECSLTRNEEVEVIGSDHTLLQLKDWACASSPIHDSEGNIYGVISFTSKLNNYPDYGLGIISSLSQAIEKEVRWREISEYFKLSKKYLDIISKGTKDGIICLDEEAKILYMNEAAGEILHVDIKNSLGKFIVDIVDFNPVILSVFKTHEGYTDQEFIINSPLWGTLHFIKSAVVVRDEKGNFAGVVDFFRKIGRVRKFVTSYIGAQAKFNFSDIIGTSLKLKEAIRISKIASKSNSNVLILGETGTGKEMFAQAIHYEGLRKNGPFMVINCGAIPRELAESEFFGYEPGSFTGADKRGRPGKFELANRGTIFLDEIGEFPLGLQVKLLRVLQERSITRIGGTRAIAIDIRIIAASNRDLSKEIDNENFRKDLYHRLNVIQINLPPLKDRTEDIPILVNYFVEKLSVKLQKNIKKVDDSFIKPLTTYHFPGNVRELENIIERALNICENNELNISHLPREIIKNNPSLKSIDEIKRESLIQVLQDTKWNILKTAKILGISRPTVYHHINKWHIQKKS</sequence>
<dbReference type="Pfam" id="PF25601">
    <property type="entry name" value="AAA_lid_14"/>
    <property type="match status" value="1"/>
</dbReference>
<dbReference type="Pfam" id="PF02954">
    <property type="entry name" value="HTH_8"/>
    <property type="match status" value="1"/>
</dbReference>
<reference evidence="7" key="1">
    <citation type="submission" date="2017-09" db="EMBL/GenBank/DDBJ databases">
        <title>Depth-based differentiation of microbial function through sediment-hosted aquifers and enrichment of novel symbionts in the deep terrestrial subsurface.</title>
        <authorList>
            <person name="Probst A.J."/>
            <person name="Ladd B."/>
            <person name="Jarett J.K."/>
            <person name="Geller-Mcgrath D.E."/>
            <person name="Sieber C.M."/>
            <person name="Emerson J.B."/>
            <person name="Anantharaman K."/>
            <person name="Thomas B.C."/>
            <person name="Malmstrom R."/>
            <person name="Stieglmeier M."/>
            <person name="Klingl A."/>
            <person name="Woyke T."/>
            <person name="Ryan C.M."/>
            <person name="Banfield J.F."/>
        </authorList>
    </citation>
    <scope>NUCLEOTIDE SEQUENCE [LARGE SCALE GENOMIC DNA]</scope>
</reference>
<dbReference type="InterPro" id="IPR002078">
    <property type="entry name" value="Sigma_54_int"/>
</dbReference>
<keyword evidence="3" id="KW-0805">Transcription regulation</keyword>
<dbReference type="InterPro" id="IPR035965">
    <property type="entry name" value="PAS-like_dom_sf"/>
</dbReference>
<dbReference type="InterPro" id="IPR002197">
    <property type="entry name" value="HTH_Fis"/>
</dbReference>
<dbReference type="Gene3D" id="3.30.450.40">
    <property type="match status" value="1"/>
</dbReference>
<protein>
    <recommendedName>
        <fullName evidence="5">Sigma-54 factor interaction domain-containing protein</fullName>
    </recommendedName>
</protein>
<dbReference type="AlphaFoldDB" id="A0A2M7KA52"/>
<dbReference type="InterPro" id="IPR009057">
    <property type="entry name" value="Homeodomain-like_sf"/>
</dbReference>
<dbReference type="PROSITE" id="PS00688">
    <property type="entry name" value="SIGMA54_INTERACT_3"/>
    <property type="match status" value="1"/>
</dbReference>
<dbReference type="CDD" id="cd00130">
    <property type="entry name" value="PAS"/>
    <property type="match status" value="1"/>
</dbReference>
<dbReference type="PANTHER" id="PTHR32071:SF57">
    <property type="entry name" value="C4-DICARBOXYLATE TRANSPORT TRANSCRIPTIONAL REGULATORY PROTEIN DCTD"/>
    <property type="match status" value="1"/>
</dbReference>
<feature type="domain" description="Sigma-54 factor interaction" evidence="5">
    <location>
        <begin position="304"/>
        <end position="534"/>
    </location>
</feature>
<dbReference type="GO" id="GO:0006355">
    <property type="term" value="P:regulation of DNA-templated transcription"/>
    <property type="evidence" value="ECO:0007669"/>
    <property type="project" value="InterPro"/>
</dbReference>
<dbReference type="InterPro" id="IPR003593">
    <property type="entry name" value="AAA+_ATPase"/>
</dbReference>
<organism evidence="6 7">
    <name type="scientific">Candidatus Infernicultor aquiphilus</name>
    <dbReference type="NCBI Taxonomy" id="1805029"/>
    <lineage>
        <taxon>Bacteria</taxon>
        <taxon>Pseudomonadati</taxon>
        <taxon>Atribacterota</taxon>
        <taxon>Candidatus Phoenicimicrobiia</taxon>
        <taxon>Candidatus Pheonicimicrobiales</taxon>
        <taxon>Candidatus Phoenicimicrobiaceae</taxon>
        <taxon>Candidatus Infernicultor</taxon>
    </lineage>
</organism>
<keyword evidence="1" id="KW-0547">Nucleotide-binding</keyword>
<dbReference type="SUPFAM" id="SSF46689">
    <property type="entry name" value="Homeodomain-like"/>
    <property type="match status" value="1"/>
</dbReference>
<dbReference type="InterPro" id="IPR027417">
    <property type="entry name" value="P-loop_NTPase"/>
</dbReference>
<dbReference type="InterPro" id="IPR029016">
    <property type="entry name" value="GAF-like_dom_sf"/>
</dbReference>
<dbReference type="CDD" id="cd00009">
    <property type="entry name" value="AAA"/>
    <property type="match status" value="1"/>
</dbReference>
<dbReference type="Gene3D" id="3.40.50.300">
    <property type="entry name" value="P-loop containing nucleotide triphosphate hydrolases"/>
    <property type="match status" value="1"/>
</dbReference>
<dbReference type="Pfam" id="PF00989">
    <property type="entry name" value="PAS"/>
    <property type="match status" value="1"/>
</dbReference>
<keyword evidence="2" id="KW-0067">ATP-binding</keyword>
<dbReference type="FunFam" id="3.40.50.300:FF:000006">
    <property type="entry name" value="DNA-binding transcriptional regulator NtrC"/>
    <property type="match status" value="1"/>
</dbReference>
<comment type="caution">
    <text evidence="6">The sequence shown here is derived from an EMBL/GenBank/DDBJ whole genome shotgun (WGS) entry which is preliminary data.</text>
</comment>
<dbReference type="PRINTS" id="PR01590">
    <property type="entry name" value="HTHFIS"/>
</dbReference>
<dbReference type="InterPro" id="IPR025662">
    <property type="entry name" value="Sigma_54_int_dom_ATP-bd_1"/>
</dbReference>
<evidence type="ECO:0000259" key="5">
    <source>
        <dbReference type="PROSITE" id="PS50045"/>
    </source>
</evidence>
<name>A0A2M7KA52_9BACT</name>
<dbReference type="Gene3D" id="1.10.8.60">
    <property type="match status" value="1"/>
</dbReference>
<evidence type="ECO:0000313" key="7">
    <source>
        <dbReference type="Proteomes" id="UP000231493"/>
    </source>
</evidence>
<dbReference type="SUPFAM" id="SSF55785">
    <property type="entry name" value="PYP-like sensor domain (PAS domain)"/>
    <property type="match status" value="1"/>
</dbReference>
<dbReference type="Gene3D" id="3.30.450.20">
    <property type="entry name" value="PAS domain"/>
    <property type="match status" value="1"/>
</dbReference>
<dbReference type="PANTHER" id="PTHR32071">
    <property type="entry name" value="TRANSCRIPTIONAL REGULATORY PROTEIN"/>
    <property type="match status" value="1"/>
</dbReference>
<dbReference type="Proteomes" id="UP000231493">
    <property type="component" value="Unassembled WGS sequence"/>
</dbReference>
<dbReference type="InterPro" id="IPR000014">
    <property type="entry name" value="PAS"/>
</dbReference>
<evidence type="ECO:0000256" key="2">
    <source>
        <dbReference type="ARBA" id="ARBA00022840"/>
    </source>
</evidence>
<dbReference type="GO" id="GO:0005524">
    <property type="term" value="F:ATP binding"/>
    <property type="evidence" value="ECO:0007669"/>
    <property type="project" value="UniProtKB-KW"/>
</dbReference>
<gene>
    <name evidence="6" type="ORF">COZ58_01765</name>
</gene>
<evidence type="ECO:0000256" key="1">
    <source>
        <dbReference type="ARBA" id="ARBA00022741"/>
    </source>
</evidence>
<proteinExistence type="predicted"/>
<evidence type="ECO:0000256" key="4">
    <source>
        <dbReference type="ARBA" id="ARBA00023163"/>
    </source>
</evidence>
<dbReference type="SUPFAM" id="SSF52540">
    <property type="entry name" value="P-loop containing nucleoside triphosphate hydrolases"/>
    <property type="match status" value="1"/>
</dbReference>